<dbReference type="PANTHER" id="PTHR30272">
    <property type="entry name" value="3-HYDROXYACYL-[ACYL-CARRIER-PROTEIN] DEHYDRATASE"/>
    <property type="match status" value="1"/>
</dbReference>
<dbReference type="RefSeq" id="WP_326637776.1">
    <property type="nucleotide sequence ID" value="NZ_BAAAWW010000068.1"/>
</dbReference>
<dbReference type="EC" id="4.2.1.59" evidence="3"/>
<gene>
    <name evidence="3" type="primary">fabZ</name>
    <name evidence="3" type="ORF">ACFFRH_00420</name>
</gene>
<dbReference type="PANTHER" id="PTHR30272:SF1">
    <property type="entry name" value="3-HYDROXYACYL-[ACYL-CARRIER-PROTEIN] DEHYDRATASE"/>
    <property type="match status" value="1"/>
</dbReference>
<dbReference type="Pfam" id="PF07977">
    <property type="entry name" value="FabA"/>
    <property type="match status" value="1"/>
</dbReference>
<dbReference type="CDD" id="cd01288">
    <property type="entry name" value="FabZ"/>
    <property type="match status" value="1"/>
</dbReference>
<name>A0ABV5T4G4_9ACTN</name>
<evidence type="ECO:0000313" key="4">
    <source>
        <dbReference type="Proteomes" id="UP001589610"/>
    </source>
</evidence>
<comment type="similarity">
    <text evidence="1">Belongs to the thioester dehydratase family. FabZ subfamily.</text>
</comment>
<organism evidence="3 4">
    <name type="scientific">Streptosporangium vulgare</name>
    <dbReference type="NCBI Taxonomy" id="46190"/>
    <lineage>
        <taxon>Bacteria</taxon>
        <taxon>Bacillati</taxon>
        <taxon>Actinomycetota</taxon>
        <taxon>Actinomycetes</taxon>
        <taxon>Streptosporangiales</taxon>
        <taxon>Streptosporangiaceae</taxon>
        <taxon>Streptosporangium</taxon>
    </lineage>
</organism>
<dbReference type="InterPro" id="IPR013114">
    <property type="entry name" value="FabA_FabZ"/>
</dbReference>
<evidence type="ECO:0000313" key="3">
    <source>
        <dbReference type="EMBL" id="MFB9673932.1"/>
    </source>
</evidence>
<dbReference type="Proteomes" id="UP001589610">
    <property type="component" value="Unassembled WGS sequence"/>
</dbReference>
<evidence type="ECO:0000256" key="1">
    <source>
        <dbReference type="ARBA" id="ARBA00009174"/>
    </source>
</evidence>
<evidence type="ECO:0000256" key="2">
    <source>
        <dbReference type="ARBA" id="ARBA00023239"/>
    </source>
</evidence>
<dbReference type="GO" id="GO:0019171">
    <property type="term" value="F:(3R)-hydroxyacyl-[acyl-carrier-protein] dehydratase activity"/>
    <property type="evidence" value="ECO:0007669"/>
    <property type="project" value="UniProtKB-EC"/>
</dbReference>
<dbReference type="Gene3D" id="3.10.129.10">
    <property type="entry name" value="Hotdog Thioesterase"/>
    <property type="match status" value="1"/>
</dbReference>
<protein>
    <submittedName>
        <fullName evidence="3">3-hydroxyacyl-ACP dehydratase FabZ</fullName>
        <ecNumber evidence="3">4.2.1.59</ecNumber>
    </submittedName>
</protein>
<dbReference type="SUPFAM" id="SSF54637">
    <property type="entry name" value="Thioesterase/thiol ester dehydrase-isomerase"/>
    <property type="match status" value="1"/>
</dbReference>
<reference evidence="3 4" key="1">
    <citation type="submission" date="2024-09" db="EMBL/GenBank/DDBJ databases">
        <authorList>
            <person name="Sun Q."/>
            <person name="Mori K."/>
        </authorList>
    </citation>
    <scope>NUCLEOTIDE SEQUENCE [LARGE SCALE GENOMIC DNA]</scope>
    <source>
        <strain evidence="3 4">JCM 3028</strain>
    </source>
</reference>
<proteinExistence type="inferred from homology"/>
<keyword evidence="4" id="KW-1185">Reference proteome</keyword>
<comment type="caution">
    <text evidence="3">The sequence shown here is derived from an EMBL/GenBank/DDBJ whole genome shotgun (WGS) entry which is preliminary data.</text>
</comment>
<sequence>MTVAQSSRESLSLNNDQIRELIPHRWPMLLLDRVDKVEPGVKGTAIKNVTGTEIWFQGHFPDEAILPGVVVIEAMAQLAGVVFSLTGTSKISYLAGVRSMRFRRRIVPGDQLVLTAERSAGGRGFGEYRVSARVDGNVAAEGIITIADPAAGSTHGEV</sequence>
<keyword evidence="2 3" id="KW-0456">Lyase</keyword>
<dbReference type="EMBL" id="JBHMBS010000001">
    <property type="protein sequence ID" value="MFB9673932.1"/>
    <property type="molecule type" value="Genomic_DNA"/>
</dbReference>
<dbReference type="InterPro" id="IPR029069">
    <property type="entry name" value="HotDog_dom_sf"/>
</dbReference>
<accession>A0ABV5T4G4</accession>
<dbReference type="NCBIfam" id="NF000582">
    <property type="entry name" value="PRK00006.1"/>
    <property type="match status" value="1"/>
</dbReference>